<evidence type="ECO:0000313" key="3">
    <source>
        <dbReference type="Proteomes" id="UP000672011"/>
    </source>
</evidence>
<feature type="coiled-coil region" evidence="1">
    <location>
        <begin position="141"/>
        <end position="168"/>
    </location>
</feature>
<dbReference type="PANTHER" id="PTHR30565:SF9">
    <property type="entry name" value="PROTEIN YCIF"/>
    <property type="match status" value="1"/>
</dbReference>
<protein>
    <submittedName>
        <fullName evidence="2">Ferritin-like domain-containing protein</fullName>
    </submittedName>
</protein>
<dbReference type="InterPro" id="IPR047114">
    <property type="entry name" value="YciF"/>
</dbReference>
<keyword evidence="3" id="KW-1185">Reference proteome</keyword>
<gene>
    <name evidence="2" type="ORF">J9309_00885</name>
</gene>
<sequence>MTTKKVEAKKDAAKNLQDLFEDCLKDALWAENAVKDALPIMIKNSTSKALKTALEDHLKETKEQIKHLKEVFKSIGVKPEEEKCDAMQGILEEGEGILEETEPGSVRDAGIIAACQKVEHYEIASYGTMSSYAKLLGHKEAKKLIDDILKQEKNADKLLSNLAKKEINIKADK</sequence>
<dbReference type="InterPro" id="IPR010287">
    <property type="entry name" value="DUF892_YciF-like"/>
</dbReference>
<dbReference type="EMBL" id="CP072842">
    <property type="protein sequence ID" value="QTV05937.1"/>
    <property type="molecule type" value="Genomic_DNA"/>
</dbReference>
<evidence type="ECO:0000256" key="1">
    <source>
        <dbReference type="SAM" id="Coils"/>
    </source>
</evidence>
<accession>A0ABX7XDD3</accession>
<reference evidence="3" key="2">
    <citation type="submission" date="2021-04" db="EMBL/GenBank/DDBJ databases">
        <title>Taxonomy of Flavobacteriaceae bacterium ZY171143.</title>
        <authorList>
            <person name="Li F."/>
        </authorList>
    </citation>
    <scope>NUCLEOTIDE SEQUENCE [LARGE SCALE GENOMIC DNA]</scope>
    <source>
        <strain evidence="3">ZY171143</strain>
    </source>
</reference>
<dbReference type="InterPro" id="IPR009078">
    <property type="entry name" value="Ferritin-like_SF"/>
</dbReference>
<reference evidence="2 3" key="1">
    <citation type="journal article" date="2021" name="Int. J. Syst. Evol. Microbiol.">
        <title>Faecalibacter bovis sp. nov., isolated from cow faeces.</title>
        <authorList>
            <person name="Li F."/>
            <person name="Zhao W."/>
            <person name="Hong Q."/>
            <person name="Shao Q."/>
            <person name="Song J."/>
            <person name="Yang S."/>
        </authorList>
    </citation>
    <scope>NUCLEOTIDE SEQUENCE [LARGE SCALE GENOMIC DNA]</scope>
    <source>
        <strain evidence="2 3">ZY171143</strain>
    </source>
</reference>
<dbReference type="Gene3D" id="1.20.1260.10">
    <property type="match status" value="1"/>
</dbReference>
<organism evidence="2 3">
    <name type="scientific">Faecalibacter bovis</name>
    <dbReference type="NCBI Taxonomy" id="2898187"/>
    <lineage>
        <taxon>Bacteria</taxon>
        <taxon>Pseudomonadati</taxon>
        <taxon>Bacteroidota</taxon>
        <taxon>Flavobacteriia</taxon>
        <taxon>Flavobacteriales</taxon>
        <taxon>Weeksellaceae</taxon>
        <taxon>Faecalibacter</taxon>
    </lineage>
</organism>
<dbReference type="Pfam" id="PF05974">
    <property type="entry name" value="DUF892"/>
    <property type="match status" value="1"/>
</dbReference>
<evidence type="ECO:0000313" key="2">
    <source>
        <dbReference type="EMBL" id="QTV05937.1"/>
    </source>
</evidence>
<dbReference type="InterPro" id="IPR012347">
    <property type="entry name" value="Ferritin-like"/>
</dbReference>
<dbReference type="Proteomes" id="UP000672011">
    <property type="component" value="Chromosome"/>
</dbReference>
<keyword evidence="1" id="KW-0175">Coiled coil</keyword>
<dbReference type="PANTHER" id="PTHR30565">
    <property type="entry name" value="PROTEIN YCIF"/>
    <property type="match status" value="1"/>
</dbReference>
<name>A0ABX7XDD3_9FLAO</name>
<dbReference type="CDD" id="cd07909">
    <property type="entry name" value="YciF"/>
    <property type="match status" value="1"/>
</dbReference>
<proteinExistence type="predicted"/>
<dbReference type="SUPFAM" id="SSF47240">
    <property type="entry name" value="Ferritin-like"/>
    <property type="match status" value="1"/>
</dbReference>
<dbReference type="RefSeq" id="WP_230476579.1">
    <property type="nucleotide sequence ID" value="NZ_CP072842.1"/>
</dbReference>